<keyword evidence="6" id="KW-1185">Reference proteome</keyword>
<keyword evidence="3" id="KW-0812">Transmembrane</keyword>
<accession>A0A4R3YIN7</accession>
<sequence>MISLENISIRYNKVLIKKSSMIIHDNSVTLIKGLSGSGKTTLLYRIGLISKEKKLRYVWDNINIHSLSPSKIDELRRYKVGYVFQDFCLFEEMSVYENIEYYCRAAHQPIDLQKAVEVLKIVQIEDFLDCKTKNLSNGEKQRLAIACAIVKDPEVIILDEPTSALDEDNEKIVFSILQRLAHEKGKMVVIASHSYICDDYADYIYTIKNQELFLEKQTETKAIEKKNRKNISSMFIVYYLKQYFKNHPFINILMTSILIFGGICSLCIQGLIQDTLNQLDSKLNSISENQLLILGSQGNSIQLYNGKDIEQNILDKIQSLKGIKKIYPLYNLSVELNNDIYPVYPIFNENQLDGKLFKQYNSQRNLYLSYLVALRLDQWDEQVILSRFIYNDNKTIQTLENVNGVLAIGKSSGYTDNLNYVLMDYQKIVELAKNNHISPTKNAFVLFADNLESIQSISKTISNQFHLEVVEHFQNVNDLLNMKYQTISSMSTEKVFVVILSVILFLYLSYWNMKKRQKEFVLLYVNGISHFELISIIFVDLFIKIIIALCITLISCELLDKLIFTIFNTKEVISYFLRTVFIVVIGLLLISIGFIKNIDPEETLRN</sequence>
<feature type="transmembrane region" description="Helical" evidence="3">
    <location>
        <begin position="495"/>
        <end position="513"/>
    </location>
</feature>
<evidence type="ECO:0000256" key="2">
    <source>
        <dbReference type="ARBA" id="ARBA00022840"/>
    </source>
</evidence>
<dbReference type="InterPro" id="IPR015854">
    <property type="entry name" value="ABC_transpr_LolD-like"/>
</dbReference>
<feature type="transmembrane region" description="Helical" evidence="3">
    <location>
        <begin position="533"/>
        <end position="554"/>
    </location>
</feature>
<name>A0A4R3YIN7_9FIRM</name>
<protein>
    <submittedName>
        <fullName evidence="5">ABC-type lipoprotein export system ATPase subunit</fullName>
    </submittedName>
</protein>
<comment type="caution">
    <text evidence="5">The sequence shown here is derived from an EMBL/GenBank/DDBJ whole genome shotgun (WGS) entry which is preliminary data.</text>
</comment>
<dbReference type="InterPro" id="IPR003593">
    <property type="entry name" value="AAA+_ATPase"/>
</dbReference>
<dbReference type="GO" id="GO:0022857">
    <property type="term" value="F:transmembrane transporter activity"/>
    <property type="evidence" value="ECO:0007669"/>
    <property type="project" value="TreeGrafter"/>
</dbReference>
<dbReference type="PANTHER" id="PTHR24220:SF86">
    <property type="entry name" value="ABC TRANSPORTER ABCH.1"/>
    <property type="match status" value="1"/>
</dbReference>
<dbReference type="SUPFAM" id="SSF52540">
    <property type="entry name" value="P-loop containing nucleoside triphosphate hydrolases"/>
    <property type="match status" value="1"/>
</dbReference>
<evidence type="ECO:0000256" key="1">
    <source>
        <dbReference type="ARBA" id="ARBA00022741"/>
    </source>
</evidence>
<dbReference type="PROSITE" id="PS50893">
    <property type="entry name" value="ABC_TRANSPORTER_2"/>
    <property type="match status" value="1"/>
</dbReference>
<keyword evidence="2" id="KW-0067">ATP-binding</keyword>
<organism evidence="5 6">
    <name type="scientific">Longibaculum muris</name>
    <dbReference type="NCBI Taxonomy" id="1796628"/>
    <lineage>
        <taxon>Bacteria</taxon>
        <taxon>Bacillati</taxon>
        <taxon>Bacillota</taxon>
        <taxon>Erysipelotrichia</taxon>
        <taxon>Erysipelotrichales</taxon>
        <taxon>Coprobacillaceae</taxon>
        <taxon>Longibaculum</taxon>
    </lineage>
</organism>
<evidence type="ECO:0000313" key="5">
    <source>
        <dbReference type="EMBL" id="TCV91188.1"/>
    </source>
</evidence>
<evidence type="ECO:0000256" key="3">
    <source>
        <dbReference type="SAM" id="Phobius"/>
    </source>
</evidence>
<feature type="transmembrane region" description="Helical" evidence="3">
    <location>
        <begin position="575"/>
        <end position="595"/>
    </location>
</feature>
<dbReference type="AlphaFoldDB" id="A0A4R3YIN7"/>
<proteinExistence type="predicted"/>
<dbReference type="RefSeq" id="WP_066443556.1">
    <property type="nucleotide sequence ID" value="NZ_JANKBF010000029.1"/>
</dbReference>
<feature type="transmembrane region" description="Helical" evidence="3">
    <location>
        <begin position="249"/>
        <end position="272"/>
    </location>
</feature>
<keyword evidence="5" id="KW-0449">Lipoprotein</keyword>
<dbReference type="InterPro" id="IPR003439">
    <property type="entry name" value="ABC_transporter-like_ATP-bd"/>
</dbReference>
<dbReference type="GO" id="GO:0005886">
    <property type="term" value="C:plasma membrane"/>
    <property type="evidence" value="ECO:0007669"/>
    <property type="project" value="TreeGrafter"/>
</dbReference>
<dbReference type="SMART" id="SM00382">
    <property type="entry name" value="AAA"/>
    <property type="match status" value="1"/>
</dbReference>
<dbReference type="Proteomes" id="UP000295515">
    <property type="component" value="Unassembled WGS sequence"/>
</dbReference>
<dbReference type="Gene3D" id="3.40.50.300">
    <property type="entry name" value="P-loop containing nucleotide triphosphate hydrolases"/>
    <property type="match status" value="1"/>
</dbReference>
<dbReference type="Pfam" id="PF00005">
    <property type="entry name" value="ABC_tran"/>
    <property type="match status" value="1"/>
</dbReference>
<dbReference type="GO" id="GO:0005524">
    <property type="term" value="F:ATP binding"/>
    <property type="evidence" value="ECO:0007669"/>
    <property type="project" value="UniProtKB-KW"/>
</dbReference>
<dbReference type="PANTHER" id="PTHR24220">
    <property type="entry name" value="IMPORT ATP-BINDING PROTEIN"/>
    <property type="match status" value="1"/>
</dbReference>
<dbReference type="EMBL" id="SMCQ01000034">
    <property type="protein sequence ID" value="TCV91188.1"/>
    <property type="molecule type" value="Genomic_DNA"/>
</dbReference>
<keyword evidence="3" id="KW-1133">Transmembrane helix</keyword>
<evidence type="ECO:0000313" key="6">
    <source>
        <dbReference type="Proteomes" id="UP000295515"/>
    </source>
</evidence>
<keyword evidence="1" id="KW-0547">Nucleotide-binding</keyword>
<reference evidence="5 6" key="1">
    <citation type="submission" date="2019-03" db="EMBL/GenBank/DDBJ databases">
        <title>Genomic Encyclopedia of Type Strains, Phase IV (KMG-IV): sequencing the most valuable type-strain genomes for metagenomic binning, comparative biology and taxonomic classification.</title>
        <authorList>
            <person name="Goeker M."/>
        </authorList>
    </citation>
    <scope>NUCLEOTIDE SEQUENCE [LARGE SCALE GENOMIC DNA]</scope>
    <source>
        <strain evidence="5 6">DSM 29487</strain>
    </source>
</reference>
<dbReference type="GeneID" id="98916753"/>
<gene>
    <name evidence="5" type="ORF">EDD60_1343</name>
</gene>
<keyword evidence="3" id="KW-0472">Membrane</keyword>
<evidence type="ECO:0000259" key="4">
    <source>
        <dbReference type="PROSITE" id="PS50893"/>
    </source>
</evidence>
<dbReference type="GO" id="GO:0016887">
    <property type="term" value="F:ATP hydrolysis activity"/>
    <property type="evidence" value="ECO:0007669"/>
    <property type="project" value="InterPro"/>
</dbReference>
<feature type="domain" description="ABC transporter" evidence="4">
    <location>
        <begin position="2"/>
        <end position="234"/>
    </location>
</feature>
<dbReference type="InterPro" id="IPR027417">
    <property type="entry name" value="P-loop_NTPase"/>
</dbReference>